<evidence type="ECO:0000256" key="4">
    <source>
        <dbReference type="ARBA" id="ARBA00022833"/>
    </source>
</evidence>
<keyword evidence="11" id="KW-1185">Reference proteome</keyword>
<dbReference type="GO" id="GO:0003677">
    <property type="term" value="F:DNA binding"/>
    <property type="evidence" value="ECO:0007669"/>
    <property type="project" value="InterPro"/>
</dbReference>
<evidence type="ECO:0000313" key="11">
    <source>
        <dbReference type="Proteomes" id="UP000829999"/>
    </source>
</evidence>
<evidence type="ECO:0000256" key="7">
    <source>
        <dbReference type="ARBA" id="ARBA00023242"/>
    </source>
</evidence>
<evidence type="ECO:0000256" key="6">
    <source>
        <dbReference type="ARBA" id="ARBA00023163"/>
    </source>
</evidence>
<name>A0A9R0E4N5_SPOFR</name>
<evidence type="ECO:0000313" key="12">
    <source>
        <dbReference type="RefSeq" id="XP_050558331.1"/>
    </source>
</evidence>
<protein>
    <submittedName>
        <fullName evidence="12">Uncharacterized protein LOC126912070</fullName>
    </submittedName>
</protein>
<dbReference type="InterPro" id="IPR007021">
    <property type="entry name" value="DUF659"/>
</dbReference>
<dbReference type="SUPFAM" id="SSF53098">
    <property type="entry name" value="Ribonuclease H-like"/>
    <property type="match status" value="1"/>
</dbReference>
<dbReference type="PROSITE" id="PS50808">
    <property type="entry name" value="ZF_BED"/>
    <property type="match status" value="1"/>
</dbReference>
<dbReference type="GeneID" id="126912070"/>
<evidence type="ECO:0000256" key="9">
    <source>
        <dbReference type="SAM" id="MobiDB-lite"/>
    </source>
</evidence>
<evidence type="ECO:0000256" key="8">
    <source>
        <dbReference type="PROSITE-ProRule" id="PRU00027"/>
    </source>
</evidence>
<reference evidence="12" key="1">
    <citation type="submission" date="2025-08" db="UniProtKB">
        <authorList>
            <consortium name="RefSeq"/>
        </authorList>
    </citation>
    <scope>IDENTIFICATION</scope>
    <source>
        <tissue evidence="12">Whole larval tissue</tissue>
    </source>
</reference>
<keyword evidence="4" id="KW-0862">Zinc</keyword>
<dbReference type="PANTHER" id="PTHR46481">
    <property type="entry name" value="ZINC FINGER BED DOMAIN-CONTAINING PROTEIN 4"/>
    <property type="match status" value="1"/>
</dbReference>
<sequence>MITGRKKDPLWRNFIEIPASSSSTTGIGRKTLRAQCKHCRTNIVGLIARMRTHLEKCSDYASRNSSASTSSSRIQISENYSSDDGCNADGMQVNINPTAEKTSQAPQMPMPTLSKSYSGGSMSQYIVKTSEKEKHNIDIQVAKYFYATNTPFKDSEHPEFIKMMQLSRPGYLPPNRKNIGGKLLDEVYDTVKSNMENNLKRKAVCMALDGWSNIRNEPVVCISVTTTENEGSVHLIDTIDTSSNSHTSNYLLTLAIESIKKCQSFGCNVHSFVTDNAANMAKMRRQLKELEDDQIGDVITYGCSAHLINLFAKDIEEAEIKSNVKQIIKYFKYHHFPQAKYKDAGGKALVLPQDVRWNTLADCLESYLNNWPCLVNLCSEHRSVLDLTIVRKVQDVEFHENVVNYFKKLKKVAIALDLIQKDLCVLSNCTHIWKDLLSSDWSPEEADKLKARFNAAMTPAHFAAYILDPNYNGESLSEEEDTIGMEFLDSSCPNAMKDVLAYRARSYPFLEYMFKKTF</sequence>
<dbReference type="Proteomes" id="UP000829999">
    <property type="component" value="Chromosome 22"/>
</dbReference>
<dbReference type="RefSeq" id="XP_050558331.1">
    <property type="nucleotide sequence ID" value="XM_050702374.1"/>
</dbReference>
<organism evidence="11 12">
    <name type="scientific">Spodoptera frugiperda</name>
    <name type="common">Fall armyworm</name>
    <dbReference type="NCBI Taxonomy" id="7108"/>
    <lineage>
        <taxon>Eukaryota</taxon>
        <taxon>Metazoa</taxon>
        <taxon>Ecdysozoa</taxon>
        <taxon>Arthropoda</taxon>
        <taxon>Hexapoda</taxon>
        <taxon>Insecta</taxon>
        <taxon>Pterygota</taxon>
        <taxon>Neoptera</taxon>
        <taxon>Endopterygota</taxon>
        <taxon>Lepidoptera</taxon>
        <taxon>Glossata</taxon>
        <taxon>Ditrysia</taxon>
        <taxon>Noctuoidea</taxon>
        <taxon>Noctuidae</taxon>
        <taxon>Amphipyrinae</taxon>
        <taxon>Spodoptera</taxon>
    </lineage>
</organism>
<dbReference type="PANTHER" id="PTHR46481:SF10">
    <property type="entry name" value="ZINC FINGER BED DOMAIN-CONTAINING PROTEIN 39"/>
    <property type="match status" value="1"/>
</dbReference>
<dbReference type="GO" id="GO:0005634">
    <property type="term" value="C:nucleus"/>
    <property type="evidence" value="ECO:0007669"/>
    <property type="project" value="UniProtKB-SubCell"/>
</dbReference>
<keyword evidence="7" id="KW-0539">Nucleus</keyword>
<evidence type="ECO:0000256" key="1">
    <source>
        <dbReference type="ARBA" id="ARBA00004123"/>
    </source>
</evidence>
<feature type="region of interest" description="Disordered" evidence="9">
    <location>
        <begin position="61"/>
        <end position="87"/>
    </location>
</feature>
<keyword evidence="2" id="KW-0479">Metal-binding</keyword>
<dbReference type="AlphaFoldDB" id="A0A9R0E4N5"/>
<keyword evidence="3 8" id="KW-0863">Zinc-finger</keyword>
<dbReference type="OrthoDB" id="4951847at2759"/>
<keyword evidence="5" id="KW-0805">Transcription regulation</keyword>
<keyword evidence="6" id="KW-0804">Transcription</keyword>
<dbReference type="InterPro" id="IPR012337">
    <property type="entry name" value="RNaseH-like_sf"/>
</dbReference>
<evidence type="ECO:0000256" key="5">
    <source>
        <dbReference type="ARBA" id="ARBA00023015"/>
    </source>
</evidence>
<evidence type="ECO:0000256" key="3">
    <source>
        <dbReference type="ARBA" id="ARBA00022771"/>
    </source>
</evidence>
<feature type="compositionally biased region" description="Low complexity" evidence="9">
    <location>
        <begin position="61"/>
        <end position="77"/>
    </location>
</feature>
<evidence type="ECO:0000259" key="10">
    <source>
        <dbReference type="PROSITE" id="PS50808"/>
    </source>
</evidence>
<comment type="subcellular location">
    <subcellularLocation>
        <location evidence="1">Nucleus</location>
    </subcellularLocation>
</comment>
<dbReference type="Pfam" id="PF04937">
    <property type="entry name" value="DUF659"/>
    <property type="match status" value="1"/>
</dbReference>
<evidence type="ECO:0000256" key="2">
    <source>
        <dbReference type="ARBA" id="ARBA00022723"/>
    </source>
</evidence>
<proteinExistence type="predicted"/>
<accession>A0A9R0E4N5</accession>
<dbReference type="InterPro" id="IPR003656">
    <property type="entry name" value="Znf_BED"/>
</dbReference>
<dbReference type="InterPro" id="IPR052035">
    <property type="entry name" value="ZnF_BED_domain_contain"/>
</dbReference>
<dbReference type="GO" id="GO:0008270">
    <property type="term" value="F:zinc ion binding"/>
    <property type="evidence" value="ECO:0007669"/>
    <property type="project" value="UniProtKB-KW"/>
</dbReference>
<feature type="domain" description="BED-type" evidence="10">
    <location>
        <begin position="5"/>
        <end position="64"/>
    </location>
</feature>
<gene>
    <name evidence="12" type="primary">LOC126912070</name>
</gene>